<evidence type="ECO:0000313" key="1">
    <source>
        <dbReference type="EMBL" id="CAE4589222.1"/>
    </source>
</evidence>
<name>A0A7S4QNQ0_9DINO</name>
<sequence length="246" mass="25109">MAQAIQAQAQGPEHPGPIHCLHLGDLPQDLSCSAAAMASLLPSAVLVLFVVVFASPARAEPAGLDPAAFLAGDECAAGDGTCTLNALQVRGLSMKAQAEGEVAMHSNSSKCPQDTYGTCQVKSCAKSRGPAECWRTAGYKCLCPTGWCAVTGTCVPETGKCTRDTGGTCTVLGCKSNRGPTSCSSGKCMCEVGHCAYKGTCYPVTATGGSCKILGCSRSRGPTKCVGGKCICRPGHVSVNGVCHKQ</sequence>
<dbReference type="AlphaFoldDB" id="A0A7S4QNQ0"/>
<dbReference type="EMBL" id="HBNR01034017">
    <property type="protein sequence ID" value="CAE4589222.1"/>
    <property type="molecule type" value="Transcribed_RNA"/>
</dbReference>
<gene>
    <name evidence="1" type="ORF">AMON00008_LOCUS23348</name>
</gene>
<accession>A0A7S4QNQ0</accession>
<proteinExistence type="predicted"/>
<organism evidence="1">
    <name type="scientific">Alexandrium monilatum</name>
    <dbReference type="NCBI Taxonomy" id="311494"/>
    <lineage>
        <taxon>Eukaryota</taxon>
        <taxon>Sar</taxon>
        <taxon>Alveolata</taxon>
        <taxon>Dinophyceae</taxon>
        <taxon>Gonyaulacales</taxon>
        <taxon>Pyrocystaceae</taxon>
        <taxon>Alexandrium</taxon>
    </lineage>
</organism>
<protein>
    <submittedName>
        <fullName evidence="1">Uncharacterized protein</fullName>
    </submittedName>
</protein>
<reference evidence="1" key="1">
    <citation type="submission" date="2021-01" db="EMBL/GenBank/DDBJ databases">
        <authorList>
            <person name="Corre E."/>
            <person name="Pelletier E."/>
            <person name="Niang G."/>
            <person name="Scheremetjew M."/>
            <person name="Finn R."/>
            <person name="Kale V."/>
            <person name="Holt S."/>
            <person name="Cochrane G."/>
            <person name="Meng A."/>
            <person name="Brown T."/>
            <person name="Cohen L."/>
        </authorList>
    </citation>
    <scope>NUCLEOTIDE SEQUENCE</scope>
    <source>
        <strain evidence="1">CCMP3105</strain>
    </source>
</reference>